<reference evidence="2 3" key="1">
    <citation type="submission" date="2021-03" db="EMBL/GenBank/DDBJ databases">
        <title>Oceanisphaera sp. nov., isolated from the intestine.</title>
        <authorList>
            <person name="Zhao L.-H."/>
            <person name="Shi L.-F."/>
        </authorList>
    </citation>
    <scope>NUCLEOTIDE SEQUENCE [LARGE SCALE GENOMIC DNA]</scope>
    <source>
        <strain evidence="2 3">DM8</strain>
    </source>
</reference>
<proteinExistence type="predicted"/>
<dbReference type="Proteomes" id="UP000664882">
    <property type="component" value="Unassembled WGS sequence"/>
</dbReference>
<gene>
    <name evidence="2" type="ORF">J3U76_05815</name>
</gene>
<dbReference type="InterPro" id="IPR015392">
    <property type="entry name" value="TehB/YeaR-like_dom"/>
</dbReference>
<protein>
    <submittedName>
        <fullName evidence="2">DUF1971 domain-containing protein</fullName>
    </submittedName>
</protein>
<feature type="domain" description="TehB/YeaR-like" evidence="1">
    <location>
        <begin position="14"/>
        <end position="94"/>
    </location>
</feature>
<dbReference type="InterPro" id="IPR014710">
    <property type="entry name" value="RmlC-like_jellyroll"/>
</dbReference>
<dbReference type="Pfam" id="PF09313">
    <property type="entry name" value="TehB-like"/>
    <property type="match status" value="1"/>
</dbReference>
<comment type="caution">
    <text evidence="2">The sequence shown here is derived from an EMBL/GenBank/DDBJ whole genome shotgun (WGS) entry which is preliminary data.</text>
</comment>
<accession>A0ABS3NFS6</accession>
<evidence type="ECO:0000259" key="1">
    <source>
        <dbReference type="Pfam" id="PF09313"/>
    </source>
</evidence>
<evidence type="ECO:0000313" key="3">
    <source>
        <dbReference type="Proteomes" id="UP000664882"/>
    </source>
</evidence>
<name>A0ABS3NFS6_9GAMM</name>
<keyword evidence="3" id="KW-1185">Reference proteome</keyword>
<dbReference type="EMBL" id="JAGDFX010000005">
    <property type="protein sequence ID" value="MBO1519150.1"/>
    <property type="molecule type" value="Genomic_DNA"/>
</dbReference>
<evidence type="ECO:0000313" key="2">
    <source>
        <dbReference type="EMBL" id="MBO1519150.1"/>
    </source>
</evidence>
<dbReference type="PIRSF" id="PIRSF020632">
    <property type="entry name" value="YeaR"/>
    <property type="match status" value="1"/>
</dbReference>
<dbReference type="InterPro" id="IPR014510">
    <property type="entry name" value="Tellurite-R_YeaR"/>
</dbReference>
<dbReference type="RefSeq" id="WP_208004973.1">
    <property type="nucleotide sequence ID" value="NZ_JAGDFX010000005.1"/>
</dbReference>
<organism evidence="2 3">
    <name type="scientific">Oceanisphaera pacifica</name>
    <dbReference type="NCBI Taxonomy" id="2818389"/>
    <lineage>
        <taxon>Bacteria</taxon>
        <taxon>Pseudomonadati</taxon>
        <taxon>Pseudomonadota</taxon>
        <taxon>Gammaproteobacteria</taxon>
        <taxon>Aeromonadales</taxon>
        <taxon>Aeromonadaceae</taxon>
        <taxon>Oceanisphaera</taxon>
    </lineage>
</organism>
<sequence length="128" mass="14482">MSDLIIPRHYKIKRSTHFFTKDNIPKALLTHHNTAEGVYGQICVMQGAVTFYGFANEAATAPEKTVIIEAGQFAVSPPQYWHRVELSDDAQFNINFWAEADAGNKAMFKASRIHNQPIEEIFDNPTDK</sequence>
<dbReference type="SUPFAM" id="SSF51197">
    <property type="entry name" value="Clavaminate synthase-like"/>
    <property type="match status" value="1"/>
</dbReference>
<dbReference type="Gene3D" id="2.60.120.10">
    <property type="entry name" value="Jelly Rolls"/>
    <property type="match status" value="1"/>
</dbReference>